<keyword evidence="2" id="KW-0732">Signal</keyword>
<gene>
    <name evidence="3" type="ORF">GV791_17630</name>
</gene>
<evidence type="ECO:0000313" key="3">
    <source>
        <dbReference type="EMBL" id="NEW34365.1"/>
    </source>
</evidence>
<dbReference type="InterPro" id="IPR011473">
    <property type="entry name" value="DUF1579"/>
</dbReference>
<feature type="signal peptide" evidence="2">
    <location>
        <begin position="1"/>
        <end position="23"/>
    </location>
</feature>
<evidence type="ECO:0000256" key="2">
    <source>
        <dbReference type="SAM" id="SignalP"/>
    </source>
</evidence>
<dbReference type="RefSeq" id="WP_148280599.1">
    <property type="nucleotide sequence ID" value="NZ_AP026975.1"/>
</dbReference>
<dbReference type="AlphaFoldDB" id="A0A6P1CW71"/>
<reference evidence="3 4" key="1">
    <citation type="submission" date="2020-01" db="EMBL/GenBank/DDBJ databases">
        <title>Genetics and antimicrobial susceptibilities of Nocardia species isolated from the soil; a comparison with species isolated from humans.</title>
        <authorList>
            <person name="Carrasco G."/>
            <person name="Monzon S."/>
            <person name="Sansegundo M."/>
            <person name="Garcia E."/>
            <person name="Garrido N."/>
            <person name="Medina M.J."/>
            <person name="Villalon P."/>
            <person name="Ramirez-Arocha A.C."/>
            <person name="Jimenez P."/>
            <person name="Cuesta I."/>
            <person name="Valdezate S."/>
        </authorList>
    </citation>
    <scope>NUCLEOTIDE SEQUENCE [LARGE SCALE GENOMIC DNA]</scope>
    <source>
        <strain evidence="3 4">CNM20110626</strain>
    </source>
</reference>
<organism evidence="3 4">
    <name type="scientific">Nocardia cyriacigeorgica</name>
    <dbReference type="NCBI Taxonomy" id="135487"/>
    <lineage>
        <taxon>Bacteria</taxon>
        <taxon>Bacillati</taxon>
        <taxon>Actinomycetota</taxon>
        <taxon>Actinomycetes</taxon>
        <taxon>Mycobacteriales</taxon>
        <taxon>Nocardiaceae</taxon>
        <taxon>Nocardia</taxon>
    </lineage>
</organism>
<feature type="compositionally biased region" description="Low complexity" evidence="1">
    <location>
        <begin position="31"/>
        <end position="47"/>
    </location>
</feature>
<evidence type="ECO:0000313" key="4">
    <source>
        <dbReference type="Proteomes" id="UP000471166"/>
    </source>
</evidence>
<dbReference type="Proteomes" id="UP000471166">
    <property type="component" value="Unassembled WGS sequence"/>
</dbReference>
<dbReference type="Pfam" id="PF07617">
    <property type="entry name" value="DUF1579"/>
    <property type="match status" value="1"/>
</dbReference>
<feature type="region of interest" description="Disordered" evidence="1">
    <location>
        <begin position="25"/>
        <end position="52"/>
    </location>
</feature>
<proteinExistence type="predicted"/>
<protein>
    <submittedName>
        <fullName evidence="3">DUF1579 domain-containing protein</fullName>
    </submittedName>
</protein>
<sequence length="215" mass="23265">MTTTKFRRLFIATSIAAVMLSTACSSPGAEPATDPSPSVASTSSAPAHQDPGHARLNALVGEWTADKSTFVAGGTPEAPLRGNDLVSRWHWISETGGNFLQEEVAGTLSGKPYYRMGLLGYSPLDDRYEWTTVDSVTPMTMTYRGAKGSAGEEVITMSGEFTDPGVLGPDNTGRTTPMRTQIRLESPDRVVMEIFFTPAAQPERLADRVILTRRH</sequence>
<comment type="caution">
    <text evidence="3">The sequence shown here is derived from an EMBL/GenBank/DDBJ whole genome shotgun (WGS) entry which is preliminary data.</text>
</comment>
<dbReference type="EMBL" id="JAAGVB010000027">
    <property type="protein sequence ID" value="NEW34365.1"/>
    <property type="molecule type" value="Genomic_DNA"/>
</dbReference>
<dbReference type="PROSITE" id="PS51257">
    <property type="entry name" value="PROKAR_LIPOPROTEIN"/>
    <property type="match status" value="1"/>
</dbReference>
<evidence type="ECO:0000256" key="1">
    <source>
        <dbReference type="SAM" id="MobiDB-lite"/>
    </source>
</evidence>
<accession>A0A6P1CW71</accession>
<name>A0A6P1CW71_9NOCA</name>
<feature type="chain" id="PRO_5039458207" evidence="2">
    <location>
        <begin position="24"/>
        <end position="215"/>
    </location>
</feature>